<keyword evidence="4" id="KW-0812">Transmembrane</keyword>
<reference evidence="6 7" key="1">
    <citation type="submission" date="2019-11" db="EMBL/GenBank/DDBJ databases">
        <title>Isolation of a new High Light Tolerant Cyanobacteria.</title>
        <authorList>
            <person name="Dobson Z."/>
            <person name="Vaughn N."/>
            <person name="Vaughn M."/>
            <person name="Fromme P."/>
            <person name="Mazor Y."/>
        </authorList>
    </citation>
    <scope>NUCLEOTIDE SEQUENCE [LARGE SCALE GENOMIC DNA]</scope>
    <source>
        <strain evidence="6 7">0216</strain>
    </source>
</reference>
<sequence length="331" mass="38335">MSSIAVVTIGRNEGDRLVNSLQSIKKVLPETNPIIYVDSGSTDDSVNKAEELGVIVLNLDLSIPFTAARARNTGLKYIVNHYPQINYIQFLDGDCELNPQWLDKAKKRLEENPSLAIVCGRRREKYPEKSLYNRLIDMEWNTPIGEVKACGGDALMRVSALKEVNGYKQDLICGEEPEMCIRLREKGWKIERLDLDMTYHDAAMYKFSQWWKRSIRGGWAVAEGYAMHGKPPENYMIKELKSGYLWGFIIPFSAIVLAYFTNGISLLLLLSYALLYWKIYRYRIKLGDNVENAKLYAYWCVLSKFPQFIGQSQYWWKKINKQKFTIIEYKS</sequence>
<feature type="transmembrane region" description="Helical" evidence="4">
    <location>
        <begin position="244"/>
        <end position="277"/>
    </location>
</feature>
<evidence type="ECO:0000256" key="1">
    <source>
        <dbReference type="ARBA" id="ARBA00006739"/>
    </source>
</evidence>
<dbReference type="PANTHER" id="PTHR43630">
    <property type="entry name" value="POLY-BETA-1,6-N-ACETYL-D-GLUCOSAMINE SYNTHASE"/>
    <property type="match status" value="1"/>
</dbReference>
<dbReference type="Gene3D" id="3.90.550.10">
    <property type="entry name" value="Spore Coat Polysaccharide Biosynthesis Protein SpsA, Chain A"/>
    <property type="match status" value="1"/>
</dbReference>
<evidence type="ECO:0000313" key="6">
    <source>
        <dbReference type="EMBL" id="MTF38032.1"/>
    </source>
</evidence>
<dbReference type="AlphaFoldDB" id="A0A844GSI9"/>
<keyword evidence="2" id="KW-0328">Glycosyltransferase</keyword>
<organism evidence="6 7">
    <name type="scientific">Cyanobacterium aponinum 0216</name>
    <dbReference type="NCBI Taxonomy" id="2676140"/>
    <lineage>
        <taxon>Bacteria</taxon>
        <taxon>Bacillati</taxon>
        <taxon>Cyanobacteriota</taxon>
        <taxon>Cyanophyceae</taxon>
        <taxon>Oscillatoriophycideae</taxon>
        <taxon>Chroococcales</taxon>
        <taxon>Geminocystaceae</taxon>
        <taxon>Cyanobacterium</taxon>
    </lineage>
</organism>
<keyword evidence="4" id="KW-0472">Membrane</keyword>
<keyword evidence="4" id="KW-1133">Transmembrane helix</keyword>
<comment type="similarity">
    <text evidence="1">Belongs to the glycosyltransferase 2 family.</text>
</comment>
<keyword evidence="3 6" id="KW-0808">Transferase</keyword>
<protein>
    <submittedName>
        <fullName evidence="6">Glycosyltransferase</fullName>
    </submittedName>
</protein>
<dbReference type="GO" id="GO:0016757">
    <property type="term" value="F:glycosyltransferase activity"/>
    <property type="evidence" value="ECO:0007669"/>
    <property type="project" value="UniProtKB-KW"/>
</dbReference>
<evidence type="ECO:0000313" key="7">
    <source>
        <dbReference type="Proteomes" id="UP000437131"/>
    </source>
</evidence>
<proteinExistence type="inferred from homology"/>
<gene>
    <name evidence="6" type="ORF">GGC33_03725</name>
</gene>
<dbReference type="SUPFAM" id="SSF53448">
    <property type="entry name" value="Nucleotide-diphospho-sugar transferases"/>
    <property type="match status" value="1"/>
</dbReference>
<evidence type="ECO:0000256" key="4">
    <source>
        <dbReference type="SAM" id="Phobius"/>
    </source>
</evidence>
<evidence type="ECO:0000256" key="3">
    <source>
        <dbReference type="ARBA" id="ARBA00022679"/>
    </source>
</evidence>
<accession>A0A844GSI9</accession>
<dbReference type="Pfam" id="PF00535">
    <property type="entry name" value="Glycos_transf_2"/>
    <property type="match status" value="1"/>
</dbReference>
<comment type="caution">
    <text evidence="6">The sequence shown here is derived from an EMBL/GenBank/DDBJ whole genome shotgun (WGS) entry which is preliminary data.</text>
</comment>
<name>A0A844GSI9_9CHRO</name>
<dbReference type="Proteomes" id="UP000437131">
    <property type="component" value="Unassembled WGS sequence"/>
</dbReference>
<dbReference type="PANTHER" id="PTHR43630:SF1">
    <property type="entry name" value="POLY-BETA-1,6-N-ACETYL-D-GLUCOSAMINE SYNTHASE"/>
    <property type="match status" value="1"/>
</dbReference>
<feature type="domain" description="Glycosyltransferase 2-like" evidence="5">
    <location>
        <begin position="6"/>
        <end position="138"/>
    </location>
</feature>
<dbReference type="RefSeq" id="WP_155082911.1">
    <property type="nucleotide sequence ID" value="NZ_WMIA01000003.1"/>
</dbReference>
<dbReference type="InterPro" id="IPR001173">
    <property type="entry name" value="Glyco_trans_2-like"/>
</dbReference>
<dbReference type="EMBL" id="WMIA01000003">
    <property type="protein sequence ID" value="MTF38032.1"/>
    <property type="molecule type" value="Genomic_DNA"/>
</dbReference>
<evidence type="ECO:0000259" key="5">
    <source>
        <dbReference type="Pfam" id="PF00535"/>
    </source>
</evidence>
<evidence type="ECO:0000256" key="2">
    <source>
        <dbReference type="ARBA" id="ARBA00022676"/>
    </source>
</evidence>
<dbReference type="CDD" id="cd00761">
    <property type="entry name" value="Glyco_tranf_GTA_type"/>
    <property type="match status" value="1"/>
</dbReference>
<dbReference type="InterPro" id="IPR029044">
    <property type="entry name" value="Nucleotide-diphossugar_trans"/>
</dbReference>